<evidence type="ECO:0000256" key="1">
    <source>
        <dbReference type="SAM" id="Phobius"/>
    </source>
</evidence>
<keyword evidence="1" id="KW-1133">Transmembrane helix</keyword>
<proteinExistence type="predicted"/>
<evidence type="ECO:0000313" key="2">
    <source>
        <dbReference type="EMBL" id="SVE52937.1"/>
    </source>
</evidence>
<accession>A0A383E7U9</accession>
<sequence>MGEQTQLAGTEEVYARKILTQLIVLGAAIIVVGLWQADFLADVYLKNQLTHVGWFINGGILVLFLAGIYHIIREFQRLSREERAISRLLGNLDRGDLPTEGADPESLMVRRYV</sequence>
<protein>
    <submittedName>
        <fullName evidence="2">Uncharacterized protein</fullName>
    </submittedName>
</protein>
<name>A0A383E7U9_9ZZZZ</name>
<dbReference type="AlphaFoldDB" id="A0A383E7U9"/>
<keyword evidence="1" id="KW-0472">Membrane</keyword>
<reference evidence="2" key="1">
    <citation type="submission" date="2018-05" db="EMBL/GenBank/DDBJ databases">
        <authorList>
            <person name="Lanie J.A."/>
            <person name="Ng W.-L."/>
            <person name="Kazmierczak K.M."/>
            <person name="Andrzejewski T.M."/>
            <person name="Davidsen T.M."/>
            <person name="Wayne K.J."/>
            <person name="Tettelin H."/>
            <person name="Glass J.I."/>
            <person name="Rusch D."/>
            <person name="Podicherti R."/>
            <person name="Tsui H.-C.T."/>
            <person name="Winkler M.E."/>
        </authorList>
    </citation>
    <scope>NUCLEOTIDE SEQUENCE</scope>
</reference>
<feature type="non-terminal residue" evidence="2">
    <location>
        <position position="113"/>
    </location>
</feature>
<gene>
    <name evidence="2" type="ORF">METZ01_LOCUS505791</name>
</gene>
<organism evidence="2">
    <name type="scientific">marine metagenome</name>
    <dbReference type="NCBI Taxonomy" id="408172"/>
    <lineage>
        <taxon>unclassified sequences</taxon>
        <taxon>metagenomes</taxon>
        <taxon>ecological metagenomes</taxon>
    </lineage>
</organism>
<keyword evidence="1" id="KW-0812">Transmembrane</keyword>
<feature type="transmembrane region" description="Helical" evidence="1">
    <location>
        <begin position="18"/>
        <end position="37"/>
    </location>
</feature>
<dbReference type="EMBL" id="UINC01223649">
    <property type="protein sequence ID" value="SVE52937.1"/>
    <property type="molecule type" value="Genomic_DNA"/>
</dbReference>
<feature type="transmembrane region" description="Helical" evidence="1">
    <location>
        <begin position="52"/>
        <end position="72"/>
    </location>
</feature>